<proteinExistence type="predicted"/>
<reference evidence="1 2" key="1">
    <citation type="journal article" date="2020" name="J Geophys Res Biogeosci">
        <title>Magnetotaxis as an Adaptation to Enable Bacterial Shuttling of Microbial Sulfur and Sulfur Cycling Across Aquatic Oxic#Anoxic Interfaces.</title>
        <authorList>
            <person name="Li J."/>
            <person name="Liu P."/>
            <person name="Wang J."/>
            <person name="Roberts A.P."/>
            <person name="Pan Y."/>
        </authorList>
    </citation>
    <scope>NUCLEOTIDE SEQUENCE [LARGE SCALE GENOMIC DNA]</scope>
    <source>
        <strain evidence="1 2">MYR-1_YQ</strain>
    </source>
</reference>
<comment type="caution">
    <text evidence="1">The sequence shown here is derived from an EMBL/GenBank/DDBJ whole genome shotgun (WGS) entry which is preliminary data.</text>
</comment>
<organism evidence="1 2">
    <name type="scientific">Candidatus Magnetobacterium casense</name>
    <dbReference type="NCBI Taxonomy" id="1455061"/>
    <lineage>
        <taxon>Bacteria</taxon>
        <taxon>Pseudomonadati</taxon>
        <taxon>Nitrospirota</taxon>
        <taxon>Thermodesulfovibrionia</taxon>
        <taxon>Thermodesulfovibrionales</taxon>
        <taxon>Candidatus Magnetobacteriaceae</taxon>
        <taxon>Candidatus Magnetobacterium</taxon>
    </lineage>
</organism>
<name>A0ABS6RUP8_9BACT</name>
<sequence length="117" mass="14159">MTAETKQEREEDLIDVFSIDPDDLTHIGKNRIIKYLLTERSRHEAERRKWMDEMLDIKEKCADECSRHEKELKDIKVELVNRYKERWERDDVPSPFQFIKMAKEAFDKRVFGGKKEV</sequence>
<dbReference type="EMBL" id="JABXWD010000019">
    <property type="protein sequence ID" value="MBV6340351.1"/>
    <property type="molecule type" value="Genomic_DNA"/>
</dbReference>
<dbReference type="RefSeq" id="WP_218250971.1">
    <property type="nucleotide sequence ID" value="NZ_JABXWD010000019.1"/>
</dbReference>
<protein>
    <submittedName>
        <fullName evidence="1">Uncharacterized protein</fullName>
    </submittedName>
</protein>
<evidence type="ECO:0000313" key="2">
    <source>
        <dbReference type="Proteomes" id="UP001196980"/>
    </source>
</evidence>
<keyword evidence="2" id="KW-1185">Reference proteome</keyword>
<gene>
    <name evidence="1" type="ORF">HWQ67_02015</name>
</gene>
<evidence type="ECO:0000313" key="1">
    <source>
        <dbReference type="EMBL" id="MBV6340351.1"/>
    </source>
</evidence>
<accession>A0ABS6RUP8</accession>
<dbReference type="Proteomes" id="UP001196980">
    <property type="component" value="Unassembled WGS sequence"/>
</dbReference>